<dbReference type="InterPro" id="IPR007231">
    <property type="entry name" value="Nucleoporin_int_Nup93/Nic96"/>
</dbReference>
<dbReference type="PANTHER" id="PTHR11225">
    <property type="entry name" value="NUCLEAR PORE COMPLEX PROTEIN NUP93 NUCLEOPORIN NUP93 DEAD EYE PROTEIN"/>
    <property type="match status" value="1"/>
</dbReference>
<evidence type="ECO:0000256" key="2">
    <source>
        <dbReference type="ARBA" id="ARBA00010186"/>
    </source>
</evidence>
<gene>
    <name evidence="5" type="ORF">PPACK8108_LOCUS24797</name>
</gene>
<sequence>MNNPTTASNNIINSQTPSTLSNSFRLSTPSAKPNQSSINNSLRSLLDRSRQLQSTISNSNNNHHHHHQQQQQPSSSLNITISSPLSITNGSSLPTVQLGLDQIESQSRRLISKIRRNDSTDQLQSLIRTSTNNLSSNDTFNSSLNLINGPTNSSKAHYLLAGAGVNAEELGKTIDAVDLRGSFEPLQPLQDTDVEGYLRHEHEQSIIASIEEGRRLTVQEFYQTLDRSLRQNWEDYKELMFEELARHQPQSDSEPTTTSILKPPGSSNLYSDLNRTPPNSSPDLTLRNRSRISTSDPLAHNILQPQLTDSISQTNVRGRMLRYDQAVAKLNQRRRQNAFFPVTMAFREACLSDANDSDRASSQPNPLTETWNLLAQLVREKEVGTNDQGKELIGGIRLTTISDERKYAKHYLGDPNSLDARNVRKQLTEGARTHLEKQFLNHIEIQIKAHPVEANLGGDPSVANRVRAFVDLKFRKNGSWVDKRLEIINNTAVWARIFYLLRIGHHQDAIQFTKSQEQQLRKTEPNFLSYFSSWVNSSDLRLTKTLRDRFLAEYNQRIREVSGADAGFGNSLSQVHTAKVDPFKHVVYKIIGRVEIQRKNVPVAIASMEDWIWLQLALVNEPDEPQPQSNQAHPNTQSSTGSNSQDRYGLEDFGQVITKYGESHFDPNGNRPLMYFRVLLMSGQFEKAILFLQQRPHYQLDAVHFAIALAYYGLLRISDNSASHERQLSSSLSKSQLPTVNFARLIYRYSRLFSKNLPEVALQYLYLICLNSDVQPPEVGKQQVMICHNYIRELAVESGSHEELLGDVRNNGKRVPGMIERDLSLIKLSDSGEYLDTIVKQAAERALGERRLRDAIRLFNLAEEYDRVIAVLNIELGNSLSQPGRGSSINNNSGTSRNGSATVSLTASEDIVRVAENIIEHYDRNSSISSRISRKNRETCGLLLRLKNVLELHEQGKNEQALVLLDSVDILPTGNDLVQIIRKSELIKDLDEGIIKNLDIIILNGMNILFKVFNELKESPYGDLSRQTRMAEIKTKARAITTFAGMLRYRLSSETYSQLSRLQAYLH</sequence>
<feature type="region of interest" description="Disordered" evidence="4">
    <location>
        <begin position="56"/>
        <end position="83"/>
    </location>
</feature>
<organism evidence="5 6">
    <name type="scientific">Phakopsora pachyrhizi</name>
    <name type="common">Asian soybean rust disease fungus</name>
    <dbReference type="NCBI Taxonomy" id="170000"/>
    <lineage>
        <taxon>Eukaryota</taxon>
        <taxon>Fungi</taxon>
        <taxon>Dikarya</taxon>
        <taxon>Basidiomycota</taxon>
        <taxon>Pucciniomycotina</taxon>
        <taxon>Pucciniomycetes</taxon>
        <taxon>Pucciniales</taxon>
        <taxon>Phakopsoraceae</taxon>
        <taxon>Phakopsora</taxon>
    </lineage>
</organism>
<comment type="subcellular location">
    <subcellularLocation>
        <location evidence="1">Nucleus envelope</location>
    </subcellularLocation>
</comment>
<evidence type="ECO:0000313" key="5">
    <source>
        <dbReference type="EMBL" id="CAH7689668.1"/>
    </source>
</evidence>
<reference evidence="5" key="1">
    <citation type="submission" date="2022-06" db="EMBL/GenBank/DDBJ databases">
        <authorList>
            <consortium name="SYNGENTA / RWTH Aachen University"/>
        </authorList>
    </citation>
    <scope>NUCLEOTIDE SEQUENCE</scope>
</reference>
<dbReference type="GO" id="GO:0017056">
    <property type="term" value="F:structural constituent of nuclear pore"/>
    <property type="evidence" value="ECO:0007669"/>
    <property type="project" value="InterPro"/>
</dbReference>
<name>A0AAV0BTD7_PHAPC</name>
<keyword evidence="6" id="KW-1185">Reference proteome</keyword>
<feature type="compositionally biased region" description="Polar residues" evidence="4">
    <location>
        <begin position="626"/>
        <end position="646"/>
    </location>
</feature>
<proteinExistence type="inferred from homology"/>
<feature type="compositionally biased region" description="Low complexity" evidence="4">
    <location>
        <begin position="69"/>
        <end position="78"/>
    </location>
</feature>
<dbReference type="GO" id="GO:0006606">
    <property type="term" value="P:protein import into nucleus"/>
    <property type="evidence" value="ECO:0007669"/>
    <property type="project" value="TreeGrafter"/>
</dbReference>
<feature type="region of interest" description="Disordered" evidence="4">
    <location>
        <begin position="882"/>
        <end position="901"/>
    </location>
</feature>
<feature type="region of interest" description="Disordered" evidence="4">
    <location>
        <begin position="245"/>
        <end position="288"/>
    </location>
</feature>
<dbReference type="AlphaFoldDB" id="A0AAV0BTD7"/>
<accession>A0AAV0BTD7</accession>
<comment type="similarity">
    <text evidence="2">Belongs to the nucleoporin interacting component (NIC) family.</text>
</comment>
<dbReference type="GO" id="GO:0016973">
    <property type="term" value="P:poly(A)+ mRNA export from nucleus"/>
    <property type="evidence" value="ECO:0007669"/>
    <property type="project" value="TreeGrafter"/>
</dbReference>
<evidence type="ECO:0000256" key="3">
    <source>
        <dbReference type="ARBA" id="ARBA00023242"/>
    </source>
</evidence>
<feature type="region of interest" description="Disordered" evidence="4">
    <location>
        <begin position="623"/>
        <end position="647"/>
    </location>
</feature>
<dbReference type="PANTHER" id="PTHR11225:SF4">
    <property type="entry name" value="NUCLEAR PORE COMPLEX PROTEIN NUP93"/>
    <property type="match status" value="1"/>
</dbReference>
<evidence type="ECO:0000313" key="6">
    <source>
        <dbReference type="Proteomes" id="UP001153365"/>
    </source>
</evidence>
<dbReference type="EMBL" id="CALTRL010006112">
    <property type="protein sequence ID" value="CAH7689668.1"/>
    <property type="molecule type" value="Genomic_DNA"/>
</dbReference>
<feature type="compositionally biased region" description="Polar residues" evidence="4">
    <location>
        <begin position="1"/>
        <end position="33"/>
    </location>
</feature>
<protein>
    <submittedName>
        <fullName evidence="5">Nup93/Nic96-domain-containing protein</fullName>
    </submittedName>
</protein>
<keyword evidence="3" id="KW-0539">Nucleus</keyword>
<feature type="region of interest" description="Disordered" evidence="4">
    <location>
        <begin position="1"/>
        <end position="38"/>
    </location>
</feature>
<evidence type="ECO:0000256" key="4">
    <source>
        <dbReference type="SAM" id="MobiDB-lite"/>
    </source>
</evidence>
<feature type="compositionally biased region" description="Polar residues" evidence="4">
    <location>
        <begin position="248"/>
        <end position="283"/>
    </location>
</feature>
<dbReference type="GO" id="GO:0005643">
    <property type="term" value="C:nuclear pore"/>
    <property type="evidence" value="ECO:0007669"/>
    <property type="project" value="InterPro"/>
</dbReference>
<dbReference type="Pfam" id="PF04097">
    <property type="entry name" value="Nic96"/>
    <property type="match status" value="1"/>
</dbReference>
<dbReference type="Proteomes" id="UP001153365">
    <property type="component" value="Unassembled WGS sequence"/>
</dbReference>
<comment type="caution">
    <text evidence="5">The sequence shown here is derived from an EMBL/GenBank/DDBJ whole genome shotgun (WGS) entry which is preliminary data.</text>
</comment>
<evidence type="ECO:0000256" key="1">
    <source>
        <dbReference type="ARBA" id="ARBA00004259"/>
    </source>
</evidence>